<evidence type="ECO:0000256" key="1">
    <source>
        <dbReference type="SAM" id="Phobius"/>
    </source>
</evidence>
<organism evidence="2 3">
    <name type="scientific">Aequorivita soesokkakensis</name>
    <dbReference type="NCBI Taxonomy" id="1385699"/>
    <lineage>
        <taxon>Bacteria</taxon>
        <taxon>Pseudomonadati</taxon>
        <taxon>Bacteroidota</taxon>
        <taxon>Flavobacteriia</taxon>
        <taxon>Flavobacteriales</taxon>
        <taxon>Flavobacteriaceae</taxon>
        <taxon>Aequorivita</taxon>
    </lineage>
</organism>
<sequence length="163" mass="18697">MKQFDFDDNTLILKVKKAPIFIRGIMFLIAFLSFILPLVGIIIAISLGNKFHFGFLIGVGFFGLIGFYLLRISLWNTYGEETIKFNSSEIEYEANYGWFKDGKKIINIDKPVFSIKQIGYVEDKKGALVLEEGNEKIESVVKIPINQLEELIEILKKVERPEN</sequence>
<reference evidence="2 3" key="1">
    <citation type="submission" date="2016-05" db="EMBL/GenBank/DDBJ databases">
        <title>Genome sequencing of Vitellibacter soesokkakensis RSSK-12.</title>
        <authorList>
            <person name="Thevarajoo S."/>
            <person name="Selvaratnam C."/>
            <person name="Goh K.M."/>
            <person name="Chan K.-G."/>
            <person name="Chong C.S."/>
        </authorList>
    </citation>
    <scope>NUCLEOTIDE SEQUENCE [LARGE SCALE GENOMIC DNA]</scope>
    <source>
        <strain evidence="2 3">RSSK-12</strain>
    </source>
</reference>
<dbReference type="OrthoDB" id="1376449at2"/>
<accession>A0A1A9LHK7</accession>
<comment type="caution">
    <text evidence="2">The sequence shown here is derived from an EMBL/GenBank/DDBJ whole genome shotgun (WGS) entry which is preliminary data.</text>
</comment>
<keyword evidence="1" id="KW-1133">Transmembrane helix</keyword>
<dbReference type="RefSeq" id="WP_068760063.1">
    <property type="nucleotide sequence ID" value="NZ_LXIE01000001.1"/>
</dbReference>
<keyword evidence="1" id="KW-0472">Membrane</keyword>
<protein>
    <recommendedName>
        <fullName evidence="4">DUF304 domain-containing protein</fullName>
    </recommendedName>
</protein>
<dbReference type="EMBL" id="LXIE01000001">
    <property type="protein sequence ID" value="OAD92364.1"/>
    <property type="molecule type" value="Genomic_DNA"/>
</dbReference>
<feature type="transmembrane region" description="Helical" evidence="1">
    <location>
        <begin position="51"/>
        <end position="70"/>
    </location>
</feature>
<feature type="transmembrane region" description="Helical" evidence="1">
    <location>
        <begin position="20"/>
        <end position="45"/>
    </location>
</feature>
<dbReference type="AlphaFoldDB" id="A0A1A9LHK7"/>
<evidence type="ECO:0000313" key="3">
    <source>
        <dbReference type="Proteomes" id="UP000077552"/>
    </source>
</evidence>
<name>A0A1A9LHK7_9FLAO</name>
<gene>
    <name evidence="2" type="ORF">A7A78_00135</name>
</gene>
<keyword evidence="1" id="KW-0812">Transmembrane</keyword>
<proteinExistence type="predicted"/>
<evidence type="ECO:0008006" key="4">
    <source>
        <dbReference type="Google" id="ProtNLM"/>
    </source>
</evidence>
<dbReference type="STRING" id="1385699.A7A78_00135"/>
<dbReference type="Proteomes" id="UP000077552">
    <property type="component" value="Unassembled WGS sequence"/>
</dbReference>
<evidence type="ECO:0000313" key="2">
    <source>
        <dbReference type="EMBL" id="OAD92364.1"/>
    </source>
</evidence>
<keyword evidence="3" id="KW-1185">Reference proteome</keyword>